<feature type="region of interest" description="Disordered" evidence="2">
    <location>
        <begin position="1"/>
        <end position="69"/>
    </location>
</feature>
<feature type="region of interest" description="Disordered" evidence="2">
    <location>
        <begin position="558"/>
        <end position="597"/>
    </location>
</feature>
<sequence>MPANQSDSSPLRNQQRSASASKSPIPSSTPTQPVRRRPTVNGNNKTNSLQNVSENLVQELERERSKVESLNSIISAAEEREIDTKKELMNWKSKVDQLTMSLERMEIELVQNQEVKIELEKVKKDLEKFRNLSKDRERQKLHLAEEFEASKASWVQDEANLRSRLLSATTQLASLQKSINSDPNHETPDDQFIQPQDQSENSLSTALTQSDQSLQQNIQLTRELETIKKEKLTLESDLERAISELETFKSQLIDIERVNQQLMDDNESYQILVGERTLMGGFDLKQLLAGNRSEPFDQFHNSPHSISSASTAPSLAGVEEEEEASLDEDADDVIERAVLESHGNGSRASGAVEAGVSQSFRRKQKRPIKDSVGTGLDLAAELAQAEEIEIGKNQRKKELEDSNLKKNNKKRDQEIKNLQDANKALVLYISKILDRISAHEGFETILANDYAKNGGHPSTIKLPAPETSNPSGTTTNKIGGFLASMTRSSNPSDLRPFNLHGNSTTGASANTATATAHSTGTSGANPKRTSWFQYFTNKSPSPNAASGIKPLRLGLSSSATSGGGSAQTSAGLSGGGSSVKEAIGSEEDDEESRARERQLAGMKLHGLIKPERMNGEFQGKDQNTIRASRRSSSMYGVSPLVTGRSSQEKRISADLMGGGLQNPLQQAFPVSNELVGSPPCMTPAGLIKRGEEREKESKMNLEKGQASGFTEIEIRGHRMRPSAARQLSTATTSNNVNLSGPLSPTASQNRNGMKDLKITNPESNPDKQQSNTNEGLLARTARRISMMGSSRP</sequence>
<dbReference type="EMBL" id="AVOT02021769">
    <property type="protein sequence ID" value="MBW0510798.1"/>
    <property type="molecule type" value="Genomic_DNA"/>
</dbReference>
<proteinExistence type="predicted"/>
<dbReference type="PANTHER" id="PTHR38120:SF1">
    <property type="entry name" value="M PROTEIN, SEROTYPE 2.1"/>
    <property type="match status" value="1"/>
</dbReference>
<feature type="compositionally biased region" description="Low complexity" evidence="2">
    <location>
        <begin position="501"/>
        <end position="525"/>
    </location>
</feature>
<evidence type="ECO:0000313" key="4">
    <source>
        <dbReference type="Proteomes" id="UP000765509"/>
    </source>
</evidence>
<organism evidence="3 4">
    <name type="scientific">Austropuccinia psidii MF-1</name>
    <dbReference type="NCBI Taxonomy" id="1389203"/>
    <lineage>
        <taxon>Eukaryota</taxon>
        <taxon>Fungi</taxon>
        <taxon>Dikarya</taxon>
        <taxon>Basidiomycota</taxon>
        <taxon>Pucciniomycotina</taxon>
        <taxon>Pucciniomycetes</taxon>
        <taxon>Pucciniales</taxon>
        <taxon>Sphaerophragmiaceae</taxon>
        <taxon>Austropuccinia</taxon>
    </lineage>
</organism>
<feature type="compositionally biased region" description="Low complexity" evidence="2">
    <location>
        <begin position="558"/>
        <end position="571"/>
    </location>
</feature>
<dbReference type="Proteomes" id="UP000765509">
    <property type="component" value="Unassembled WGS sequence"/>
</dbReference>
<feature type="compositionally biased region" description="Polar residues" evidence="2">
    <location>
        <begin position="193"/>
        <end position="212"/>
    </location>
</feature>
<feature type="region of interest" description="Disordered" evidence="2">
    <location>
        <begin position="179"/>
        <end position="212"/>
    </location>
</feature>
<keyword evidence="1" id="KW-0175">Coiled coil</keyword>
<comment type="caution">
    <text evidence="3">The sequence shown here is derived from an EMBL/GenBank/DDBJ whole genome shotgun (WGS) entry which is preliminary data.</text>
</comment>
<protein>
    <submittedName>
        <fullName evidence="3">Uncharacterized protein</fullName>
    </submittedName>
</protein>
<accession>A0A9Q3DZA5</accession>
<feature type="coiled-coil region" evidence="1">
    <location>
        <begin position="396"/>
        <end position="424"/>
    </location>
</feature>
<dbReference type="AlphaFoldDB" id="A0A9Q3DZA5"/>
<feature type="region of interest" description="Disordered" evidence="2">
    <location>
        <begin position="717"/>
        <end position="792"/>
    </location>
</feature>
<dbReference type="OrthoDB" id="2121319at2759"/>
<keyword evidence="4" id="KW-1185">Reference proteome</keyword>
<feature type="compositionally biased region" description="Acidic residues" evidence="2">
    <location>
        <begin position="318"/>
        <end position="332"/>
    </location>
</feature>
<feature type="region of interest" description="Disordered" evidence="2">
    <location>
        <begin position="489"/>
        <end position="527"/>
    </location>
</feature>
<gene>
    <name evidence="3" type="ORF">O181_050513</name>
</gene>
<feature type="compositionally biased region" description="Polar residues" evidence="2">
    <location>
        <begin position="299"/>
        <end position="313"/>
    </location>
</feature>
<feature type="compositionally biased region" description="Low complexity" evidence="2">
    <location>
        <begin position="17"/>
        <end position="33"/>
    </location>
</feature>
<feature type="compositionally biased region" description="Polar residues" evidence="2">
    <location>
        <begin position="760"/>
        <end position="774"/>
    </location>
</feature>
<feature type="compositionally biased region" description="Polar residues" evidence="2">
    <location>
        <begin position="40"/>
        <end position="56"/>
    </location>
</feature>
<evidence type="ECO:0000256" key="2">
    <source>
        <dbReference type="SAM" id="MobiDB-lite"/>
    </source>
</evidence>
<evidence type="ECO:0000313" key="3">
    <source>
        <dbReference type="EMBL" id="MBW0510798.1"/>
    </source>
</evidence>
<name>A0A9Q3DZA5_9BASI</name>
<evidence type="ECO:0000256" key="1">
    <source>
        <dbReference type="SAM" id="Coils"/>
    </source>
</evidence>
<feature type="compositionally biased region" description="Polar residues" evidence="2">
    <location>
        <begin position="1"/>
        <end position="16"/>
    </location>
</feature>
<feature type="region of interest" description="Disordered" evidence="2">
    <location>
        <begin position="295"/>
        <end position="368"/>
    </location>
</feature>
<feature type="compositionally biased region" description="Polar residues" evidence="2">
    <location>
        <begin position="725"/>
        <end position="751"/>
    </location>
</feature>
<reference evidence="3" key="1">
    <citation type="submission" date="2021-03" db="EMBL/GenBank/DDBJ databases">
        <title>Draft genome sequence of rust myrtle Austropuccinia psidii MF-1, a brazilian biotype.</title>
        <authorList>
            <person name="Quecine M.C."/>
            <person name="Pachon D.M.R."/>
            <person name="Bonatelli M.L."/>
            <person name="Correr F.H."/>
            <person name="Franceschini L.M."/>
            <person name="Leite T.F."/>
            <person name="Margarido G.R.A."/>
            <person name="Almeida C.A."/>
            <person name="Ferrarezi J.A."/>
            <person name="Labate C.A."/>
        </authorList>
    </citation>
    <scope>NUCLEOTIDE SEQUENCE</scope>
    <source>
        <strain evidence="3">MF-1</strain>
    </source>
</reference>
<dbReference type="PANTHER" id="PTHR38120">
    <property type="entry name" value="EXPRESSED PROTEIN"/>
    <property type="match status" value="1"/>
</dbReference>